<dbReference type="GO" id="GO:0016757">
    <property type="term" value="F:glycosyltransferase activity"/>
    <property type="evidence" value="ECO:0007669"/>
    <property type="project" value="UniProtKB-KW"/>
</dbReference>
<reference evidence="3 4" key="1">
    <citation type="submission" date="2016-06" db="EMBL/GenBank/DDBJ databases">
        <title>Draft Genome Sequence of Tenacibaculum soleae UCD-KL19.</title>
        <authorList>
            <person name="Eisen J.A."/>
            <person name="Coil D.A."/>
            <person name="Lujan K.M."/>
        </authorList>
    </citation>
    <scope>NUCLEOTIDE SEQUENCE [LARGE SCALE GENOMIC DNA]</scope>
    <source>
        <strain evidence="3 4">UCD-KL19</strain>
    </source>
</reference>
<accession>A0A1B9Y1K9</accession>
<keyword evidence="4" id="KW-1185">Reference proteome</keyword>
<dbReference type="PANTHER" id="PTHR47505">
    <property type="entry name" value="DNA UTILIZATION PROTEIN YHGH"/>
    <property type="match status" value="1"/>
</dbReference>
<dbReference type="AlphaFoldDB" id="A0A1B9Y1K9"/>
<dbReference type="Proteomes" id="UP000093186">
    <property type="component" value="Unassembled WGS sequence"/>
</dbReference>
<sequence>MQYLKDIFYLFYPNLCVNCCVTLLQNEQYLCTLCNNQLPIINDNEYVNNTLLTPFYGKVSVKHVRSFIYYHKKGISQKIIHEIKYKSQPELGIFIANWFGECLKKSGVFSEIDYIVPVPLHKKKRQKRGYNQLTMFGQRLSEILNIEYKPAVLVKTSITKTQTFKHRFERFLDVKTTFELIDVEIFKNKHILLIDDVITTGATLVACSKELLKVKNITISIATMAYTKKG</sequence>
<evidence type="ECO:0000313" key="3">
    <source>
        <dbReference type="EMBL" id="OCK43670.1"/>
    </source>
</evidence>
<dbReference type="InterPro" id="IPR056920">
    <property type="entry name" value="PRTase-CE"/>
</dbReference>
<comment type="caution">
    <text evidence="3">The sequence shown here is derived from an EMBL/GenBank/DDBJ whole genome shotgun (WGS) entry which is preliminary data.</text>
</comment>
<name>A0A1B9Y1K9_9FLAO</name>
<dbReference type="OrthoDB" id="9779910at2"/>
<keyword evidence="3" id="KW-0328">Glycosyltransferase</keyword>
<protein>
    <submittedName>
        <fullName evidence="3">Amidophosphoribosyltransferase</fullName>
    </submittedName>
</protein>
<feature type="domain" description="PRTase-CE" evidence="2">
    <location>
        <begin position="61"/>
        <end position="230"/>
    </location>
</feature>
<evidence type="ECO:0000259" key="2">
    <source>
        <dbReference type="Pfam" id="PF24390"/>
    </source>
</evidence>
<dbReference type="Pfam" id="PF24390">
    <property type="entry name" value="PRTase-CE"/>
    <property type="match status" value="1"/>
</dbReference>
<dbReference type="RefSeq" id="WP_068702263.1">
    <property type="nucleotide sequence ID" value="NZ_MAKX01000001.1"/>
</dbReference>
<dbReference type="InterPro" id="IPR029057">
    <property type="entry name" value="PRTase-like"/>
</dbReference>
<comment type="similarity">
    <text evidence="1">Belongs to the ComF/GntX family.</text>
</comment>
<dbReference type="STRING" id="447689.BA195_02905"/>
<evidence type="ECO:0000313" key="4">
    <source>
        <dbReference type="Proteomes" id="UP000093186"/>
    </source>
</evidence>
<dbReference type="InterPro" id="IPR000836">
    <property type="entry name" value="PRTase_dom"/>
</dbReference>
<gene>
    <name evidence="3" type="ORF">BA195_02905</name>
</gene>
<evidence type="ECO:0000256" key="1">
    <source>
        <dbReference type="ARBA" id="ARBA00008007"/>
    </source>
</evidence>
<proteinExistence type="inferred from homology"/>
<dbReference type="CDD" id="cd06223">
    <property type="entry name" value="PRTases_typeI"/>
    <property type="match status" value="1"/>
</dbReference>
<dbReference type="SUPFAM" id="SSF53271">
    <property type="entry name" value="PRTase-like"/>
    <property type="match status" value="1"/>
</dbReference>
<organism evidence="3 4">
    <name type="scientific">Tenacibaculum soleae</name>
    <dbReference type="NCBI Taxonomy" id="447689"/>
    <lineage>
        <taxon>Bacteria</taxon>
        <taxon>Pseudomonadati</taxon>
        <taxon>Bacteroidota</taxon>
        <taxon>Flavobacteriia</taxon>
        <taxon>Flavobacteriales</taxon>
        <taxon>Flavobacteriaceae</taxon>
        <taxon>Tenacibaculum</taxon>
    </lineage>
</organism>
<dbReference type="PANTHER" id="PTHR47505:SF1">
    <property type="entry name" value="DNA UTILIZATION PROTEIN YHGH"/>
    <property type="match status" value="1"/>
</dbReference>
<dbReference type="Gene3D" id="3.40.50.2020">
    <property type="match status" value="1"/>
</dbReference>
<dbReference type="InterPro" id="IPR051910">
    <property type="entry name" value="ComF/GntX_DNA_util-trans"/>
</dbReference>
<keyword evidence="3" id="KW-0808">Transferase</keyword>
<dbReference type="EMBL" id="MAKX01000001">
    <property type="protein sequence ID" value="OCK43670.1"/>
    <property type="molecule type" value="Genomic_DNA"/>
</dbReference>